<feature type="domain" description="Protein kinase" evidence="2">
    <location>
        <begin position="425"/>
        <end position="621"/>
    </location>
</feature>
<feature type="compositionally biased region" description="Low complexity" evidence="1">
    <location>
        <begin position="361"/>
        <end position="379"/>
    </location>
</feature>
<dbReference type="PROSITE" id="PS50011">
    <property type="entry name" value="PROTEIN_KINASE_DOM"/>
    <property type="match status" value="1"/>
</dbReference>
<comment type="caution">
    <text evidence="3">The sequence shown here is derived from an EMBL/GenBank/DDBJ whole genome shotgun (WGS) entry which is preliminary data.</text>
</comment>
<dbReference type="GO" id="GO:0004672">
    <property type="term" value="F:protein kinase activity"/>
    <property type="evidence" value="ECO:0007669"/>
    <property type="project" value="InterPro"/>
</dbReference>
<protein>
    <recommendedName>
        <fullName evidence="2">Protein kinase domain-containing protein</fullName>
    </recommendedName>
</protein>
<dbReference type="Proteomes" id="UP001142393">
    <property type="component" value="Unassembled WGS sequence"/>
</dbReference>
<feature type="compositionally biased region" description="Basic and acidic residues" evidence="1">
    <location>
        <begin position="270"/>
        <end position="281"/>
    </location>
</feature>
<evidence type="ECO:0000313" key="4">
    <source>
        <dbReference type="Proteomes" id="UP001142393"/>
    </source>
</evidence>
<feature type="region of interest" description="Disordered" evidence="1">
    <location>
        <begin position="49"/>
        <end position="68"/>
    </location>
</feature>
<evidence type="ECO:0000313" key="3">
    <source>
        <dbReference type="EMBL" id="KAJ3740811.1"/>
    </source>
</evidence>
<proteinExistence type="predicted"/>
<organism evidence="3 4">
    <name type="scientific">Lentinula detonsa</name>
    <dbReference type="NCBI Taxonomy" id="2804962"/>
    <lineage>
        <taxon>Eukaryota</taxon>
        <taxon>Fungi</taxon>
        <taxon>Dikarya</taxon>
        <taxon>Basidiomycota</taxon>
        <taxon>Agaricomycotina</taxon>
        <taxon>Agaricomycetes</taxon>
        <taxon>Agaricomycetidae</taxon>
        <taxon>Agaricales</taxon>
        <taxon>Marasmiineae</taxon>
        <taxon>Omphalotaceae</taxon>
        <taxon>Lentinula</taxon>
    </lineage>
</organism>
<feature type="region of interest" description="Disordered" evidence="1">
    <location>
        <begin position="327"/>
        <end position="417"/>
    </location>
</feature>
<accession>A0A9W8NTW7</accession>
<dbReference type="AlphaFoldDB" id="A0A9W8NTW7"/>
<evidence type="ECO:0000256" key="1">
    <source>
        <dbReference type="SAM" id="MobiDB-lite"/>
    </source>
</evidence>
<dbReference type="SUPFAM" id="SSF56112">
    <property type="entry name" value="Protein kinase-like (PK-like)"/>
    <property type="match status" value="1"/>
</dbReference>
<reference evidence="3 4" key="1">
    <citation type="journal article" date="2023" name="Proc. Natl. Acad. Sci. U.S.A.">
        <title>A global phylogenomic analysis of the shiitake genus Lentinula.</title>
        <authorList>
            <person name="Sierra-Patev S."/>
            <person name="Min B."/>
            <person name="Naranjo-Ortiz M."/>
            <person name="Looney B."/>
            <person name="Konkel Z."/>
            <person name="Slot J.C."/>
            <person name="Sakamoto Y."/>
            <person name="Steenwyk J.L."/>
            <person name="Rokas A."/>
            <person name="Carro J."/>
            <person name="Camarero S."/>
            <person name="Ferreira P."/>
            <person name="Molpeceres G."/>
            <person name="Ruiz-Duenas F.J."/>
            <person name="Serrano A."/>
            <person name="Henrissat B."/>
            <person name="Drula E."/>
            <person name="Hughes K.W."/>
            <person name="Mata J.L."/>
            <person name="Ishikawa N.K."/>
            <person name="Vargas-Isla R."/>
            <person name="Ushijima S."/>
            <person name="Smith C.A."/>
            <person name="Donoghue J."/>
            <person name="Ahrendt S."/>
            <person name="Andreopoulos W."/>
            <person name="He G."/>
            <person name="LaButti K."/>
            <person name="Lipzen A."/>
            <person name="Ng V."/>
            <person name="Riley R."/>
            <person name="Sandor L."/>
            <person name="Barry K."/>
            <person name="Martinez A.T."/>
            <person name="Xiao Y."/>
            <person name="Gibbons J.G."/>
            <person name="Terashima K."/>
            <person name="Grigoriev I.V."/>
            <person name="Hibbett D."/>
        </authorList>
    </citation>
    <scope>NUCLEOTIDE SEQUENCE [LARGE SCALE GENOMIC DNA]</scope>
    <source>
        <strain evidence="3 4">TFB7810</strain>
    </source>
</reference>
<feature type="compositionally biased region" description="Polar residues" evidence="1">
    <location>
        <begin position="380"/>
        <end position="392"/>
    </location>
</feature>
<feature type="region of interest" description="Disordered" evidence="1">
    <location>
        <begin position="1"/>
        <end position="26"/>
    </location>
</feature>
<sequence>MPDPFVFPLPMDQNPRPPLGETDYRESNTLNPDILVEIKRVLGLWKKDGGGTKSEAQDSNTAVDDTTTSVDERNLNFRKSVQRSLSKLLPQIPPLGEFGIGLRDIMPWVIPARSMFIQLWSEMVHHNVTFGELSSHNHSFIAERIREFGQARIGPFREVTQAGHLLIKAMDLITAFEDAMARFRTHTSMGVPVWKDDSAFGVTENDIISRAAAIKANRRKRIFAASAPRRDDNDEGGGQGGGSGGDPSGSGSGSSRNPPGGNAGSGGTKRRYEPSNDGSDRKLRARKHVDIVLRDLHLAFTCIEEQLFSHGFSTYERLVVPSRVHSPRSVSFPQFPEPGFSTPPQTPPMHHRTPSVASTASTGVSGFSSPGGPPSRQSSHASVSTVFTTPESSPAAKGAQRSAQPGQQGPRRTIPSKPMISKAGVVLDHKIYKSAIGIVWGGLLLLEDMPAEVKSSSNGISEADTVPIVVKLTEWDTRADTPTGTETDEGKYLRREAFIYEGMIEKVKVDRLHAEIDLDALVPYYYGLFNDSGSLALLLEDSGDRLPFKDWKDSNDLNLKQEVYNKVVILHQLGVQHGDLMPRNVVVDEARARRYARNWCLSVKRSGFQSKGVNDSCGLYF</sequence>
<keyword evidence="4" id="KW-1185">Reference proteome</keyword>
<dbReference type="GO" id="GO:0005524">
    <property type="term" value="F:ATP binding"/>
    <property type="evidence" value="ECO:0007669"/>
    <property type="project" value="InterPro"/>
</dbReference>
<feature type="region of interest" description="Disordered" evidence="1">
    <location>
        <begin position="223"/>
        <end position="281"/>
    </location>
</feature>
<gene>
    <name evidence="3" type="ORF">DFH05DRAFT_1528600</name>
</gene>
<dbReference type="EMBL" id="JANVFU010000013">
    <property type="protein sequence ID" value="KAJ3740811.1"/>
    <property type="molecule type" value="Genomic_DNA"/>
</dbReference>
<evidence type="ECO:0000259" key="2">
    <source>
        <dbReference type="PROSITE" id="PS50011"/>
    </source>
</evidence>
<dbReference type="InterPro" id="IPR000719">
    <property type="entry name" value="Prot_kinase_dom"/>
</dbReference>
<feature type="compositionally biased region" description="Polar residues" evidence="1">
    <location>
        <begin position="57"/>
        <end position="68"/>
    </location>
</feature>
<feature type="compositionally biased region" description="Gly residues" evidence="1">
    <location>
        <begin position="236"/>
        <end position="252"/>
    </location>
</feature>
<dbReference type="InterPro" id="IPR011009">
    <property type="entry name" value="Kinase-like_dom_sf"/>
</dbReference>
<name>A0A9W8NTW7_9AGAR</name>